<dbReference type="SUPFAM" id="SSF54631">
    <property type="entry name" value="CBS-domain pair"/>
    <property type="match status" value="1"/>
</dbReference>
<dbReference type="RefSeq" id="WP_012058176.1">
    <property type="nucleotide sequence ID" value="NZ_BKAK01000051.1"/>
</dbReference>
<proteinExistence type="predicted"/>
<dbReference type="OrthoDB" id="9802114at2"/>
<dbReference type="KEGG" id="cbei:LF65_02112"/>
<accession>A0A0B5Q929</accession>
<feature type="domain" description="CBS" evidence="3">
    <location>
        <begin position="7"/>
        <end position="63"/>
    </location>
</feature>
<evidence type="ECO:0000313" key="7">
    <source>
        <dbReference type="EMBL" id="NMF07809.1"/>
    </source>
</evidence>
<dbReference type="PANTHER" id="PTHR43080">
    <property type="entry name" value="CBS DOMAIN-CONTAINING PROTEIN CBSX3, MITOCHONDRIAL"/>
    <property type="match status" value="1"/>
</dbReference>
<organism evidence="4 11">
    <name type="scientific">Clostridium beijerinckii</name>
    <name type="common">Clostridium MP</name>
    <dbReference type="NCBI Taxonomy" id="1520"/>
    <lineage>
        <taxon>Bacteria</taxon>
        <taxon>Bacillati</taxon>
        <taxon>Bacillota</taxon>
        <taxon>Clostridia</taxon>
        <taxon>Eubacteriales</taxon>
        <taxon>Clostridiaceae</taxon>
        <taxon>Clostridium</taxon>
    </lineage>
</organism>
<reference evidence="9 13" key="3">
    <citation type="submission" date="2016-05" db="EMBL/GenBank/DDBJ databases">
        <title>Microbial solvent formation.</title>
        <authorList>
            <person name="Poehlein A."/>
            <person name="Montoya Solano J.D."/>
            <person name="Flitsch S."/>
            <person name="Krabben P."/>
            <person name="Duerre P."/>
            <person name="Daniel R."/>
        </authorList>
    </citation>
    <scope>NUCLEOTIDE SEQUENCE [LARGE SCALE GENOMIC DNA]</scope>
    <source>
        <strain evidence="9 13">DSM 53</strain>
    </source>
</reference>
<dbReference type="PANTHER" id="PTHR43080:SF2">
    <property type="entry name" value="CBS DOMAIN-CONTAINING PROTEIN"/>
    <property type="match status" value="1"/>
</dbReference>
<reference evidence="10 12" key="4">
    <citation type="submission" date="2017-02" db="EMBL/GenBank/DDBJ databases">
        <title>Genome sequence of Clostridium beijerinckii Br21.</title>
        <authorList>
            <person name="Fonseca B.C."/>
            <person name="Guazzaroni M.E."/>
            <person name="Riano-Pachon D.M."/>
            <person name="Reginatto V."/>
        </authorList>
    </citation>
    <scope>NUCLEOTIDE SEQUENCE [LARGE SCALE GENOMIC DNA]</scope>
    <source>
        <strain evidence="10 12">Br21</strain>
    </source>
</reference>
<dbReference type="EMBL" id="CP010086">
    <property type="protein sequence ID" value="AJG98704.1"/>
    <property type="molecule type" value="Genomic_DNA"/>
</dbReference>
<dbReference type="InterPro" id="IPR046342">
    <property type="entry name" value="CBS_dom_sf"/>
</dbReference>
<dbReference type="GeneID" id="66344844"/>
<reference evidence="5" key="9">
    <citation type="journal article" date="2022" name="Nat. Biotechnol.">
        <title>Carbon-negative production of acetone and isopropanol by gas fermentation at industrial pilot scale.</title>
        <authorList>
            <person name="Liew F.E."/>
            <person name="Nogle R."/>
            <person name="Abdalla T."/>
            <person name="Rasor B.J."/>
            <person name="Canter C."/>
            <person name="Jensen R.O."/>
            <person name="Wang L."/>
            <person name="Strutz J."/>
            <person name="Chirania P."/>
            <person name="De Tissera S."/>
            <person name="Mueller A.P."/>
            <person name="Ruan Z."/>
            <person name="Gao A."/>
            <person name="Tran L."/>
            <person name="Engle N.L."/>
            <person name="Bromley J.C."/>
            <person name="Daniell J."/>
            <person name="Conrado R."/>
            <person name="Tschaplinski T.J."/>
            <person name="Giannone R.J."/>
            <person name="Hettich R.L."/>
            <person name="Karim A.S."/>
            <person name="Simpson S.D."/>
            <person name="Brown S.D."/>
            <person name="Leang C."/>
            <person name="Jewett M.C."/>
            <person name="Kopke M."/>
        </authorList>
    </citation>
    <scope>NUCLEOTIDE SEQUENCE</scope>
    <source>
        <strain evidence="5">DJ015</strain>
    </source>
</reference>
<sequence length="144" mass="15709">MQIKDVMSKDIVSLNSEDSIERAAQMMRQFDVGAIPVCDNSNKLVGMITDRDIALDCVASGASADQQKICDYMTSNPVTGSPDMDVHDAVRLMSRHQIRRLPIVENNSVIGIVSLGDISQEPNLQDNAEVALKNISEPGTNNHI</sequence>
<dbReference type="Proteomes" id="UP001194098">
    <property type="component" value="Unassembled WGS sequence"/>
</dbReference>
<reference evidence="6" key="8">
    <citation type="submission" date="2020-11" db="EMBL/GenBank/DDBJ databases">
        <authorList>
            <person name="Thieme N."/>
            <person name="Liebl W."/>
            <person name="Zverlov V."/>
        </authorList>
    </citation>
    <scope>NUCLEOTIDE SEQUENCE</scope>
    <source>
        <strain evidence="6">NT08</strain>
    </source>
</reference>
<dbReference type="Pfam" id="PF00571">
    <property type="entry name" value="CBS"/>
    <property type="match status" value="2"/>
</dbReference>
<evidence type="ECO:0000313" key="12">
    <source>
        <dbReference type="Proteomes" id="UP000190959"/>
    </source>
</evidence>
<reference evidence="7 14" key="5">
    <citation type="submission" date="2020-04" db="EMBL/GenBank/DDBJ databases">
        <authorList>
            <person name="Hitch T.C.A."/>
            <person name="Wylensek D."/>
            <person name="Clavel T."/>
        </authorList>
    </citation>
    <scope>NUCLEOTIDE SEQUENCE [LARGE SCALE GENOMIC DNA]</scope>
    <source>
        <strain evidence="7 14">WB01_NA02</strain>
    </source>
</reference>
<evidence type="ECO:0000313" key="9">
    <source>
        <dbReference type="EMBL" id="OOM60355.1"/>
    </source>
</evidence>
<dbReference type="PROSITE" id="PS51371">
    <property type="entry name" value="CBS"/>
    <property type="match status" value="2"/>
</dbReference>
<dbReference type="CDD" id="cd04622">
    <property type="entry name" value="CBS_pair_HRP1_like"/>
    <property type="match status" value="1"/>
</dbReference>
<evidence type="ECO:0000256" key="1">
    <source>
        <dbReference type="ARBA" id="ARBA00023122"/>
    </source>
</evidence>
<dbReference type="Proteomes" id="UP000190973">
    <property type="component" value="Unassembled WGS sequence"/>
</dbReference>
<dbReference type="Proteomes" id="UP000822184">
    <property type="component" value="Unassembled WGS sequence"/>
</dbReference>
<dbReference type="Proteomes" id="UP000631418">
    <property type="component" value="Unassembled WGS sequence"/>
</dbReference>
<dbReference type="SMART" id="SM00116">
    <property type="entry name" value="CBS"/>
    <property type="match status" value="2"/>
</dbReference>
<dbReference type="Proteomes" id="UP000031866">
    <property type="component" value="Chromosome"/>
</dbReference>
<dbReference type="EMBL" id="JABAGV010000034">
    <property type="protein sequence ID" value="MBC2475752.1"/>
    <property type="molecule type" value="Genomic_DNA"/>
</dbReference>
<protein>
    <submittedName>
        <fullName evidence="5">CBS domain-containing protein</fullName>
    </submittedName>
    <submittedName>
        <fullName evidence="9">Hypoxic response protein 1</fullName>
    </submittedName>
</protein>
<dbReference type="EMBL" id="MWMH01000009">
    <property type="protein sequence ID" value="OOP71223.1"/>
    <property type="molecule type" value="Genomic_DNA"/>
</dbReference>
<evidence type="ECO:0000313" key="5">
    <source>
        <dbReference type="EMBL" id="MBC2475752.1"/>
    </source>
</evidence>
<evidence type="ECO:0000313" key="13">
    <source>
        <dbReference type="Proteomes" id="UP000190973"/>
    </source>
</evidence>
<dbReference type="InterPro" id="IPR000644">
    <property type="entry name" value="CBS_dom"/>
</dbReference>
<dbReference type="AlphaFoldDB" id="A0A0B5Q929"/>
<keyword evidence="1 2" id="KW-0129">CBS domain</keyword>
<reference evidence="5" key="6">
    <citation type="submission" date="2020-04" db="EMBL/GenBank/DDBJ databases">
        <authorList>
            <person name="Brown S."/>
        </authorList>
    </citation>
    <scope>NUCLEOTIDE SEQUENCE</scope>
    <source>
        <strain evidence="5">DJ015</strain>
    </source>
</reference>
<evidence type="ECO:0000313" key="8">
    <source>
        <dbReference type="EMBL" id="NSB15514.1"/>
    </source>
</evidence>
<gene>
    <name evidence="9" type="primary">hrp1</name>
    <name evidence="8" type="ORF">BCD95_003773</name>
    <name evidence="10" type="ORF">CBEIBR21_21375</name>
    <name evidence="9" type="ORF">CLBCK_29510</name>
    <name evidence="7" type="ORF">HF849_24360</name>
    <name evidence="5" type="ORF">HGI39_13795</name>
    <name evidence="6" type="ORF">IS491_21955</name>
    <name evidence="4" type="ORF">LF65_02112</name>
</gene>
<dbReference type="Gene3D" id="3.10.580.10">
    <property type="entry name" value="CBS-domain"/>
    <property type="match status" value="1"/>
</dbReference>
<evidence type="ECO:0000313" key="10">
    <source>
        <dbReference type="EMBL" id="OOP71223.1"/>
    </source>
</evidence>
<reference evidence="4" key="2">
    <citation type="submission" date="2016-02" db="EMBL/GenBank/DDBJ databases">
        <title>Genome sequence of Clostridium beijerinckii strain 59B.</title>
        <authorList>
            <person name="Little G.T."/>
            <person name="Minton N.P."/>
        </authorList>
    </citation>
    <scope>NUCLEOTIDE SEQUENCE</scope>
    <source>
        <strain evidence="4">NCIMB 14988</strain>
    </source>
</reference>
<dbReference type="STRING" id="1520.LF65_02112"/>
<dbReference type="EMBL" id="JABTDW010000001">
    <property type="protein sequence ID" value="NSB15514.1"/>
    <property type="molecule type" value="Genomic_DNA"/>
</dbReference>
<evidence type="ECO:0000313" key="14">
    <source>
        <dbReference type="Proteomes" id="UP000587880"/>
    </source>
</evidence>
<dbReference type="EMBL" id="LZZI01000053">
    <property type="protein sequence ID" value="OOM60355.1"/>
    <property type="molecule type" value="Genomic_DNA"/>
</dbReference>
<dbReference type="InterPro" id="IPR051257">
    <property type="entry name" value="Diverse_CBS-Domain"/>
</dbReference>
<evidence type="ECO:0000313" key="4">
    <source>
        <dbReference type="EMBL" id="AJG98704.1"/>
    </source>
</evidence>
<dbReference type="EMBL" id="JABAGD010000081">
    <property type="protein sequence ID" value="NMF07809.1"/>
    <property type="molecule type" value="Genomic_DNA"/>
</dbReference>
<dbReference type="EMBL" id="JADOEF010000001">
    <property type="protein sequence ID" value="MBF7811281.1"/>
    <property type="molecule type" value="Genomic_DNA"/>
</dbReference>
<evidence type="ECO:0000313" key="6">
    <source>
        <dbReference type="EMBL" id="MBF7811281.1"/>
    </source>
</evidence>
<dbReference type="Proteomes" id="UP000190959">
    <property type="component" value="Unassembled WGS sequence"/>
</dbReference>
<feature type="domain" description="CBS" evidence="3">
    <location>
        <begin position="73"/>
        <end position="129"/>
    </location>
</feature>
<evidence type="ECO:0000313" key="11">
    <source>
        <dbReference type="Proteomes" id="UP000031866"/>
    </source>
</evidence>
<reference evidence="11" key="1">
    <citation type="submission" date="2014-12" db="EMBL/GenBank/DDBJ databases">
        <title>Genome sequence of Clostridium beijerinckii strain 59B.</title>
        <authorList>
            <person name="Little G.T."/>
            <person name="Minton N.P."/>
        </authorList>
    </citation>
    <scope>NUCLEOTIDE SEQUENCE [LARGE SCALE GENOMIC DNA]</scope>
    <source>
        <strain evidence="11">59B</strain>
    </source>
</reference>
<name>A0A0B5Q929_CLOBE</name>
<dbReference type="Proteomes" id="UP000587880">
    <property type="component" value="Unassembled WGS sequence"/>
</dbReference>
<reference evidence="8" key="7">
    <citation type="submission" date="2020-06" db="EMBL/GenBank/DDBJ databases">
        <title>Genomic insights into acetone-butanol-ethanol (ABE) fermentation by sequencing solventogenic clostridia strains.</title>
        <authorList>
            <person name="Brown S."/>
        </authorList>
    </citation>
    <scope>NUCLEOTIDE SEQUENCE</scope>
    <source>
        <strain evidence="8">DJ123</strain>
    </source>
</reference>
<dbReference type="OMA" id="LCGQYGP"/>
<evidence type="ECO:0000256" key="2">
    <source>
        <dbReference type="PROSITE-ProRule" id="PRU00703"/>
    </source>
</evidence>
<evidence type="ECO:0000259" key="3">
    <source>
        <dbReference type="PROSITE" id="PS51371"/>
    </source>
</evidence>